<reference evidence="3" key="1">
    <citation type="submission" date="2020-07" db="EMBL/GenBank/DDBJ databases">
        <title>Ethylene signaling mediates host invasion by parasitic plants.</title>
        <authorList>
            <person name="Yoshida S."/>
        </authorList>
    </citation>
    <scope>NUCLEOTIDE SEQUENCE</scope>
    <source>
        <strain evidence="3">Okayama</strain>
    </source>
</reference>
<gene>
    <name evidence="3" type="ORF">PHJA_003009500</name>
</gene>
<feature type="non-terminal residue" evidence="3">
    <location>
        <position position="187"/>
    </location>
</feature>
<dbReference type="AlphaFoldDB" id="A0A830DLD2"/>
<comment type="similarity">
    <text evidence="1">Belongs to the CDC123 family.</text>
</comment>
<evidence type="ECO:0000313" key="4">
    <source>
        <dbReference type="Proteomes" id="UP000653305"/>
    </source>
</evidence>
<evidence type="ECO:0000256" key="2">
    <source>
        <dbReference type="SAM" id="MobiDB-lite"/>
    </source>
</evidence>
<dbReference type="OrthoDB" id="360540at2759"/>
<dbReference type="PANTHER" id="PTHR15323:SF6">
    <property type="entry name" value="CELL DIVISION CYCLE PROTEIN 123 HOMOLOG"/>
    <property type="match status" value="1"/>
</dbReference>
<keyword evidence="3" id="KW-0132">Cell division</keyword>
<keyword evidence="4" id="KW-1185">Reference proteome</keyword>
<dbReference type="Proteomes" id="UP000653305">
    <property type="component" value="Unassembled WGS sequence"/>
</dbReference>
<comment type="caution">
    <text evidence="3">The sequence shown here is derived from an EMBL/GenBank/DDBJ whole genome shotgun (WGS) entry which is preliminary data.</text>
</comment>
<dbReference type="PANTHER" id="PTHR15323">
    <property type="entry name" value="D123 PROTEIN"/>
    <property type="match status" value="1"/>
</dbReference>
<proteinExistence type="inferred from homology"/>
<dbReference type="Pfam" id="PF07065">
    <property type="entry name" value="D123"/>
    <property type="match status" value="1"/>
</dbReference>
<dbReference type="InterPro" id="IPR009772">
    <property type="entry name" value="CDC123"/>
</dbReference>
<dbReference type="GO" id="GO:0051301">
    <property type="term" value="P:cell division"/>
    <property type="evidence" value="ECO:0007669"/>
    <property type="project" value="UniProtKB-KW"/>
</dbReference>
<name>A0A830DLD2_9LAMI</name>
<sequence>MNEVDINRCQIQEWYPNFKSISIKTLIHELPESFIQYLLDDSGPFLLPLSIANDDALPNRVHNPKKEEDFVTLEGSEDEAEEPGHPPSFPDLETKIKTSIPNPRRRRFSLNSTGARPKTQPGSAPTEKSEMQKVFPKSSCCSGPSDSVHLTIFATRTIRAAIRANPAEYFFSSLSGSGTPVAARDGV</sequence>
<accession>A0A830DLD2</accession>
<dbReference type="EMBL" id="BMAC01007981">
    <property type="protein sequence ID" value="GFQ08655.1"/>
    <property type="molecule type" value="Genomic_DNA"/>
</dbReference>
<keyword evidence="3" id="KW-0131">Cell cycle</keyword>
<protein>
    <submittedName>
        <fullName evidence="3">Cell division cycle protein 123 homolog</fullName>
    </submittedName>
</protein>
<dbReference type="GO" id="GO:0005737">
    <property type="term" value="C:cytoplasm"/>
    <property type="evidence" value="ECO:0007669"/>
    <property type="project" value="TreeGrafter"/>
</dbReference>
<feature type="region of interest" description="Disordered" evidence="2">
    <location>
        <begin position="59"/>
        <end position="131"/>
    </location>
</feature>
<evidence type="ECO:0000256" key="1">
    <source>
        <dbReference type="ARBA" id="ARBA00011047"/>
    </source>
</evidence>
<evidence type="ECO:0000313" key="3">
    <source>
        <dbReference type="EMBL" id="GFQ08655.1"/>
    </source>
</evidence>
<organism evidence="3 4">
    <name type="scientific">Phtheirospermum japonicum</name>
    <dbReference type="NCBI Taxonomy" id="374723"/>
    <lineage>
        <taxon>Eukaryota</taxon>
        <taxon>Viridiplantae</taxon>
        <taxon>Streptophyta</taxon>
        <taxon>Embryophyta</taxon>
        <taxon>Tracheophyta</taxon>
        <taxon>Spermatophyta</taxon>
        <taxon>Magnoliopsida</taxon>
        <taxon>eudicotyledons</taxon>
        <taxon>Gunneridae</taxon>
        <taxon>Pentapetalae</taxon>
        <taxon>asterids</taxon>
        <taxon>lamiids</taxon>
        <taxon>Lamiales</taxon>
        <taxon>Orobanchaceae</taxon>
        <taxon>Orobanchaceae incertae sedis</taxon>
        <taxon>Phtheirospermum</taxon>
    </lineage>
</organism>